<dbReference type="InterPro" id="IPR020103">
    <property type="entry name" value="PsdUridine_synth_cat_dom_sf"/>
</dbReference>
<evidence type="ECO:0000313" key="4">
    <source>
        <dbReference type="Proteomes" id="UP000477680"/>
    </source>
</evidence>
<keyword evidence="4" id="KW-1185">Reference proteome</keyword>
<dbReference type="GO" id="GO:0001522">
    <property type="term" value="P:pseudouridine synthesis"/>
    <property type="evidence" value="ECO:0007669"/>
    <property type="project" value="InterPro"/>
</dbReference>
<evidence type="ECO:0000256" key="1">
    <source>
        <dbReference type="ARBA" id="ARBA00007953"/>
    </source>
</evidence>
<dbReference type="GO" id="GO:0009982">
    <property type="term" value="F:pseudouridine synthase activity"/>
    <property type="evidence" value="ECO:0007669"/>
    <property type="project" value="InterPro"/>
</dbReference>
<dbReference type="GO" id="GO:0140098">
    <property type="term" value="F:catalytic activity, acting on RNA"/>
    <property type="evidence" value="ECO:0007669"/>
    <property type="project" value="UniProtKB-ARBA"/>
</dbReference>
<dbReference type="RefSeq" id="WP_163493477.1">
    <property type="nucleotide sequence ID" value="NZ_CP048711.1"/>
</dbReference>
<dbReference type="GO" id="GO:0003723">
    <property type="term" value="F:RNA binding"/>
    <property type="evidence" value="ECO:0007669"/>
    <property type="project" value="InterPro"/>
</dbReference>
<evidence type="ECO:0000259" key="2">
    <source>
        <dbReference type="PROSITE" id="PS50984"/>
    </source>
</evidence>
<dbReference type="InterPro" id="IPR011760">
    <property type="entry name" value="PsdUridine_synth_TruD_insert"/>
</dbReference>
<proteinExistence type="inferred from homology"/>
<sequence>MVERAHGGAPGAGLEAVGGRGDIVLLAQSRHSRKLKRGVHRGNLFELRLRRLEGDRAALEQQLERVRAQGVPNYFGEQRFGRAGATLLQARQWVQRGGGKLSRSRRSLLLSALRAQLFNLLLAHRVRQQSWNRVLAGDVCMLQGSRSLFACAGVDAEIEARTAAGDIHPGLPLWGLGKVLQAEPMLSEQSRVLADEAAACRFLEQAGLTLAYRSARLLADDFCWQFCDDDTLLLSFGLGAGSYATAVLAELVDYREGDRGSGNGSEQR</sequence>
<dbReference type="Gene3D" id="3.30.2340.10">
    <property type="entry name" value="TruD, insertion domain"/>
    <property type="match status" value="1"/>
</dbReference>
<dbReference type="GO" id="GO:0006396">
    <property type="term" value="P:RNA processing"/>
    <property type="evidence" value="ECO:0007669"/>
    <property type="project" value="UniProtKB-ARBA"/>
</dbReference>
<dbReference type="InterPro" id="IPR001656">
    <property type="entry name" value="PsdUridine_synth_TruD"/>
</dbReference>
<comment type="similarity">
    <text evidence="1">Belongs to the pseudouridine synthase TruD family.</text>
</comment>
<accession>A0A6C0TZU5</accession>
<dbReference type="AlphaFoldDB" id="A0A6C0TZU5"/>
<dbReference type="Proteomes" id="UP000477680">
    <property type="component" value="Chromosome"/>
</dbReference>
<evidence type="ECO:0000313" key="3">
    <source>
        <dbReference type="EMBL" id="QIB64227.1"/>
    </source>
</evidence>
<dbReference type="SUPFAM" id="SSF55120">
    <property type="entry name" value="Pseudouridine synthase"/>
    <property type="match status" value="1"/>
</dbReference>
<dbReference type="KEGG" id="kim:G3T16_01180"/>
<dbReference type="PANTHER" id="PTHR47811">
    <property type="entry name" value="TRNA PSEUDOURIDINE SYNTHASE D"/>
    <property type="match status" value="1"/>
</dbReference>
<feature type="domain" description="TRUD" evidence="2">
    <location>
        <begin position="70"/>
        <end position="218"/>
    </location>
</feature>
<dbReference type="Pfam" id="PF01142">
    <property type="entry name" value="TruD"/>
    <property type="match status" value="2"/>
</dbReference>
<name>A0A6C0TZU5_9GAMM</name>
<reference evidence="3 4" key="1">
    <citation type="submission" date="2020-02" db="EMBL/GenBank/DDBJ databases">
        <title>Genome sequencing for Kineobactrum sp. M2.</title>
        <authorList>
            <person name="Park S.-J."/>
        </authorList>
    </citation>
    <scope>NUCLEOTIDE SEQUENCE [LARGE SCALE GENOMIC DNA]</scope>
    <source>
        <strain evidence="3 4">M2</strain>
    </source>
</reference>
<dbReference type="PROSITE" id="PS50984">
    <property type="entry name" value="TRUD"/>
    <property type="match status" value="1"/>
</dbReference>
<dbReference type="InterPro" id="IPR043165">
    <property type="entry name" value="TruD_insert_sf"/>
</dbReference>
<dbReference type="InterPro" id="IPR050170">
    <property type="entry name" value="TruD_pseudoU_synthase"/>
</dbReference>
<dbReference type="GO" id="GO:0005829">
    <property type="term" value="C:cytosol"/>
    <property type="evidence" value="ECO:0007669"/>
    <property type="project" value="TreeGrafter"/>
</dbReference>
<dbReference type="PANTHER" id="PTHR47811:SF1">
    <property type="entry name" value="TRNA PSEUDOURIDINE SYNTHASE D"/>
    <property type="match status" value="1"/>
</dbReference>
<protein>
    <submittedName>
        <fullName evidence="3">tRNA pseudouridine(13) synthase TruD</fullName>
    </submittedName>
</protein>
<organism evidence="3 4">
    <name type="scientific">Kineobactrum salinum</name>
    <dbReference type="NCBI Taxonomy" id="2708301"/>
    <lineage>
        <taxon>Bacteria</taxon>
        <taxon>Pseudomonadati</taxon>
        <taxon>Pseudomonadota</taxon>
        <taxon>Gammaproteobacteria</taxon>
        <taxon>Cellvibrionales</taxon>
        <taxon>Halieaceae</taxon>
        <taxon>Kineobactrum</taxon>
    </lineage>
</organism>
<gene>
    <name evidence="3" type="primary">truD</name>
    <name evidence="3" type="ORF">G3T16_01180</name>
</gene>
<dbReference type="EMBL" id="CP048711">
    <property type="protein sequence ID" value="QIB64227.1"/>
    <property type="molecule type" value="Genomic_DNA"/>
</dbReference>